<evidence type="ECO:0000256" key="5">
    <source>
        <dbReference type="ARBA" id="ARBA00022723"/>
    </source>
</evidence>
<dbReference type="GO" id="GO:0046872">
    <property type="term" value="F:metal ion binding"/>
    <property type="evidence" value="ECO:0007669"/>
    <property type="project" value="UniProtKB-KW"/>
</dbReference>
<sequence>MNKELAVILHRILSAKRDLNRNRKSHLRFNKETGRHLGEIRKKRRNEKWLFAAMAHVVCQNFRERSLWVRPSNQAWFDMVDTEFDEQQWYENFRVTRDTFQFILNEIEREIRRRNTPMRQAISARRRLAIVLYYLSSTAEYRTIANLFGVSTSFVCSCIKEVSIVIVQKMKTKFITIPKREEVKEIMRIYKDKWQFPMCAGAIDGIHIPIIAPVVDHADYVNRKGYHSIVMQAVVDSKYLFRDVVVGWPGSVHDARIFSNSGLYKKGNEKALFSSDVSETIQGCNIKPLLLGDPAYPLLPWLVKGYPENSNTSDVERHFNLMLSRARMTVENTFGRWKGRFQKFLKRVDMQVETLVNVVVASCILHNICEQQDNVFVGDWEPDVIPLGQPPAVSIVDAVPTTDATDVRDALAQYFALEVPHARGGSVARV</sequence>
<evidence type="ECO:0000313" key="10">
    <source>
        <dbReference type="Proteomes" id="UP001249851"/>
    </source>
</evidence>
<keyword evidence="7" id="KW-0539">Nucleus</keyword>
<evidence type="ECO:0000256" key="4">
    <source>
        <dbReference type="ARBA" id="ARBA00022722"/>
    </source>
</evidence>
<protein>
    <submittedName>
        <fullName evidence="9">Protein ANTAGONIST OF LIKE HETEROCHROMATIN PROTEIN 1</fullName>
    </submittedName>
</protein>
<evidence type="ECO:0000259" key="8">
    <source>
        <dbReference type="Pfam" id="PF13359"/>
    </source>
</evidence>
<dbReference type="PANTHER" id="PTHR22930">
    <property type="match status" value="1"/>
</dbReference>
<proteinExistence type="inferred from homology"/>
<evidence type="ECO:0000256" key="6">
    <source>
        <dbReference type="ARBA" id="ARBA00022801"/>
    </source>
</evidence>
<dbReference type="PANTHER" id="PTHR22930:SF206">
    <property type="entry name" value="NUCLEASE HARBI1"/>
    <property type="match status" value="1"/>
</dbReference>
<evidence type="ECO:0000313" key="9">
    <source>
        <dbReference type="EMBL" id="KAK2552342.1"/>
    </source>
</evidence>
<comment type="subcellular location">
    <subcellularLocation>
        <location evidence="2">Nucleus</location>
    </subcellularLocation>
</comment>
<dbReference type="InterPro" id="IPR045249">
    <property type="entry name" value="HARBI1-like"/>
</dbReference>
<dbReference type="Pfam" id="PF13359">
    <property type="entry name" value="DDE_Tnp_4"/>
    <property type="match status" value="1"/>
</dbReference>
<gene>
    <name evidence="9" type="ORF">P5673_026664</name>
</gene>
<dbReference type="GO" id="GO:0004518">
    <property type="term" value="F:nuclease activity"/>
    <property type="evidence" value="ECO:0007669"/>
    <property type="project" value="UniProtKB-KW"/>
</dbReference>
<evidence type="ECO:0000256" key="3">
    <source>
        <dbReference type="ARBA" id="ARBA00006958"/>
    </source>
</evidence>
<dbReference type="AlphaFoldDB" id="A0AAD9Q085"/>
<comment type="cofactor">
    <cofactor evidence="1">
        <name>a divalent metal cation</name>
        <dbReference type="ChEBI" id="CHEBI:60240"/>
    </cofactor>
</comment>
<dbReference type="GO" id="GO:0005634">
    <property type="term" value="C:nucleus"/>
    <property type="evidence" value="ECO:0007669"/>
    <property type="project" value="UniProtKB-SubCell"/>
</dbReference>
<dbReference type="InterPro" id="IPR027806">
    <property type="entry name" value="HARBI1_dom"/>
</dbReference>
<dbReference type="GO" id="GO:0016787">
    <property type="term" value="F:hydrolase activity"/>
    <property type="evidence" value="ECO:0007669"/>
    <property type="project" value="UniProtKB-KW"/>
</dbReference>
<evidence type="ECO:0000256" key="1">
    <source>
        <dbReference type="ARBA" id="ARBA00001968"/>
    </source>
</evidence>
<dbReference type="Proteomes" id="UP001249851">
    <property type="component" value="Unassembled WGS sequence"/>
</dbReference>
<evidence type="ECO:0000256" key="7">
    <source>
        <dbReference type="ARBA" id="ARBA00023242"/>
    </source>
</evidence>
<feature type="domain" description="DDE Tnp4" evidence="8">
    <location>
        <begin position="203"/>
        <end position="367"/>
    </location>
</feature>
<keyword evidence="4" id="KW-0540">Nuclease</keyword>
<reference evidence="9" key="2">
    <citation type="journal article" date="2023" name="Science">
        <title>Genomic signatures of disease resistance in endangered staghorn corals.</title>
        <authorList>
            <person name="Vollmer S.V."/>
            <person name="Selwyn J.D."/>
            <person name="Despard B.A."/>
            <person name="Roesel C.L."/>
        </authorList>
    </citation>
    <scope>NUCLEOTIDE SEQUENCE</scope>
    <source>
        <strain evidence="9">K2</strain>
    </source>
</reference>
<reference evidence="9" key="1">
    <citation type="journal article" date="2023" name="G3 (Bethesda)">
        <title>Whole genome assembly and annotation of the endangered Caribbean coral Acropora cervicornis.</title>
        <authorList>
            <person name="Selwyn J.D."/>
            <person name="Vollmer S.V."/>
        </authorList>
    </citation>
    <scope>NUCLEOTIDE SEQUENCE</scope>
    <source>
        <strain evidence="9">K2</strain>
    </source>
</reference>
<evidence type="ECO:0000256" key="2">
    <source>
        <dbReference type="ARBA" id="ARBA00004123"/>
    </source>
</evidence>
<dbReference type="EMBL" id="JARQWQ010000088">
    <property type="protein sequence ID" value="KAK2552342.1"/>
    <property type="molecule type" value="Genomic_DNA"/>
</dbReference>
<accession>A0AAD9Q085</accession>
<keyword evidence="5" id="KW-0479">Metal-binding</keyword>
<organism evidence="9 10">
    <name type="scientific">Acropora cervicornis</name>
    <name type="common">Staghorn coral</name>
    <dbReference type="NCBI Taxonomy" id="6130"/>
    <lineage>
        <taxon>Eukaryota</taxon>
        <taxon>Metazoa</taxon>
        <taxon>Cnidaria</taxon>
        <taxon>Anthozoa</taxon>
        <taxon>Hexacorallia</taxon>
        <taxon>Scleractinia</taxon>
        <taxon>Astrocoeniina</taxon>
        <taxon>Acroporidae</taxon>
        <taxon>Acropora</taxon>
    </lineage>
</organism>
<keyword evidence="6" id="KW-0378">Hydrolase</keyword>
<keyword evidence="10" id="KW-1185">Reference proteome</keyword>
<comment type="similarity">
    <text evidence="3">Belongs to the HARBI1 family.</text>
</comment>
<comment type="caution">
    <text evidence="9">The sequence shown here is derived from an EMBL/GenBank/DDBJ whole genome shotgun (WGS) entry which is preliminary data.</text>
</comment>
<name>A0AAD9Q085_ACRCE</name>